<dbReference type="EMBL" id="JAENGY010000112">
    <property type="protein sequence ID" value="KAG6973412.1"/>
    <property type="molecule type" value="Genomic_DNA"/>
</dbReference>
<reference evidence="1" key="1">
    <citation type="submission" date="2021-01" db="EMBL/GenBank/DDBJ databases">
        <title>Phytophthora aleatoria, a newly-described species from Pinus radiata is distinct from Phytophthora cactorum isolates based on comparative genomics.</title>
        <authorList>
            <person name="Mcdougal R."/>
            <person name="Panda P."/>
            <person name="Williams N."/>
            <person name="Studholme D.J."/>
        </authorList>
    </citation>
    <scope>NUCLEOTIDE SEQUENCE</scope>
    <source>
        <strain evidence="1">NZFS 4037</strain>
    </source>
</reference>
<comment type="caution">
    <text evidence="1">The sequence shown here is derived from an EMBL/GenBank/DDBJ whole genome shotgun (WGS) entry which is preliminary data.</text>
</comment>
<keyword evidence="2" id="KW-1185">Reference proteome</keyword>
<name>A0A8J5JA95_9STRA</name>
<dbReference type="AlphaFoldDB" id="A0A8J5JA95"/>
<dbReference type="Proteomes" id="UP000709295">
    <property type="component" value="Unassembled WGS sequence"/>
</dbReference>
<sequence>MTTTTAAELAKIRLVQLVLGLEQVVENLHGVRGQEDAVERRYGVTRLRGV</sequence>
<evidence type="ECO:0000313" key="1">
    <source>
        <dbReference type="EMBL" id="KAG6973412.1"/>
    </source>
</evidence>
<gene>
    <name evidence="1" type="ORF">JG688_00003550</name>
</gene>
<organism evidence="1 2">
    <name type="scientific">Phytophthora aleatoria</name>
    <dbReference type="NCBI Taxonomy" id="2496075"/>
    <lineage>
        <taxon>Eukaryota</taxon>
        <taxon>Sar</taxon>
        <taxon>Stramenopiles</taxon>
        <taxon>Oomycota</taxon>
        <taxon>Peronosporomycetes</taxon>
        <taxon>Peronosporales</taxon>
        <taxon>Peronosporaceae</taxon>
        <taxon>Phytophthora</taxon>
    </lineage>
</organism>
<proteinExistence type="predicted"/>
<accession>A0A8J5JA95</accession>
<protein>
    <submittedName>
        <fullName evidence="1">Uncharacterized protein</fullName>
    </submittedName>
</protein>
<evidence type="ECO:0000313" key="2">
    <source>
        <dbReference type="Proteomes" id="UP000709295"/>
    </source>
</evidence>